<reference evidence="20" key="1">
    <citation type="journal article" date="2014" name="Int. J. Syst. Evol. Microbiol.">
        <title>Complete genome of a new Firmicutes species belonging to the dominant human colonic microbiota ('Ruminococcus bicirculans') reveals two chromosomes and a selective capacity to utilize plant glucans.</title>
        <authorList>
            <consortium name="NISC Comparative Sequencing Program"/>
            <person name="Wegmann U."/>
            <person name="Louis P."/>
            <person name="Goesmann A."/>
            <person name="Henrissat B."/>
            <person name="Duncan S.H."/>
            <person name="Flint H.J."/>
        </authorList>
    </citation>
    <scope>NUCLEOTIDE SEQUENCE</scope>
    <source>
        <strain evidence="20">NBRC 103408</strain>
    </source>
</reference>
<evidence type="ECO:0000313" key="20">
    <source>
        <dbReference type="EMBL" id="GLQ06161.1"/>
    </source>
</evidence>
<comment type="caution">
    <text evidence="20">The sequence shown here is derived from an EMBL/GenBank/DDBJ whole genome shotgun (WGS) entry which is preliminary data.</text>
</comment>
<feature type="transmembrane region" description="Helical" evidence="19">
    <location>
        <begin position="194"/>
        <end position="219"/>
    </location>
</feature>
<evidence type="ECO:0000256" key="5">
    <source>
        <dbReference type="ARBA" id="ARBA00013200"/>
    </source>
</evidence>
<evidence type="ECO:0000256" key="19">
    <source>
        <dbReference type="HAMAP-Rule" id="MF_00719"/>
    </source>
</evidence>
<feature type="transmembrane region" description="Helical" evidence="19">
    <location>
        <begin position="151"/>
        <end position="173"/>
    </location>
</feature>
<comment type="pathway">
    <text evidence="3 19">Cofactor biosynthesis; adenosylcobalamin biosynthesis; adenosylcobalamin from cob(II)yrinate a,c-diamide: step 7/7.</text>
</comment>
<comment type="function">
    <text evidence="14 19">Joins adenosylcobinamide-GDP and alpha-ribazole to generate adenosylcobalamin (Ado-cobalamin). Also synthesizes adenosylcobalamin 5'-phosphate from adenosylcobinamide-GDP and alpha-ribazole 5'-phosphate.</text>
</comment>
<dbReference type="PANTHER" id="PTHR34148:SF1">
    <property type="entry name" value="ADENOSYLCOBINAMIDE-GDP RIBAZOLETRANSFERASE"/>
    <property type="match status" value="1"/>
</dbReference>
<evidence type="ECO:0000256" key="16">
    <source>
        <dbReference type="ARBA" id="ARBA00032853"/>
    </source>
</evidence>
<evidence type="ECO:0000256" key="11">
    <source>
        <dbReference type="ARBA" id="ARBA00022842"/>
    </source>
</evidence>
<evidence type="ECO:0000256" key="13">
    <source>
        <dbReference type="ARBA" id="ARBA00023136"/>
    </source>
</evidence>
<name>A0ABQ5U6P6_9PROT</name>
<dbReference type="RefSeq" id="WP_169560219.1">
    <property type="nucleotide sequence ID" value="NZ_BSNF01000006.1"/>
</dbReference>
<keyword evidence="21" id="KW-1185">Reference proteome</keyword>
<evidence type="ECO:0000256" key="14">
    <source>
        <dbReference type="ARBA" id="ARBA00025228"/>
    </source>
</evidence>
<evidence type="ECO:0000256" key="1">
    <source>
        <dbReference type="ARBA" id="ARBA00001946"/>
    </source>
</evidence>
<feature type="transmembrane region" description="Helical" evidence="19">
    <location>
        <begin position="64"/>
        <end position="85"/>
    </location>
</feature>
<keyword evidence="8 19" id="KW-0169">Cobalamin biosynthesis</keyword>
<evidence type="ECO:0000256" key="15">
    <source>
        <dbReference type="ARBA" id="ARBA00032605"/>
    </source>
</evidence>
<keyword evidence="12 19" id="KW-1133">Transmembrane helix</keyword>
<evidence type="ECO:0000256" key="8">
    <source>
        <dbReference type="ARBA" id="ARBA00022573"/>
    </source>
</evidence>
<evidence type="ECO:0000313" key="21">
    <source>
        <dbReference type="Proteomes" id="UP001161409"/>
    </source>
</evidence>
<comment type="subcellular location">
    <subcellularLocation>
        <location evidence="2 19">Cell membrane</location>
        <topology evidence="2 19">Multi-pass membrane protein</topology>
    </subcellularLocation>
</comment>
<evidence type="ECO:0000256" key="17">
    <source>
        <dbReference type="ARBA" id="ARBA00048623"/>
    </source>
</evidence>
<sequence length="264" mass="27317">MQNTPHPDRPGYQPGWINDFLVATVFLTRLPIRLRFHFSMPALMTACRAFPLVGVIVGGLSGGVFWLATLIGLPALPAAFLALAAQALVTGALHEDAIGDVADGFGGGGTRDKKMEIMRDSRVGTYAVVTLILLIGLKAAAISSLGDPLQVLVILMIAAAVSRGMIVWALRFLPAARTDGLGASAGKPSLVTCLWSLGLCVLLTLLCVGVVQGAVLLLAGTLGAALMAEIARRQIGGQTGDVLGSIQQISETVILLAALSLISA</sequence>
<dbReference type="PANTHER" id="PTHR34148">
    <property type="entry name" value="ADENOSYLCOBINAMIDE-GDP RIBAZOLETRANSFERASE"/>
    <property type="match status" value="1"/>
</dbReference>
<dbReference type="HAMAP" id="MF_00719">
    <property type="entry name" value="CobS"/>
    <property type="match status" value="1"/>
</dbReference>
<evidence type="ECO:0000256" key="12">
    <source>
        <dbReference type="ARBA" id="ARBA00022989"/>
    </source>
</evidence>
<feature type="transmembrane region" description="Helical" evidence="19">
    <location>
        <begin position="123"/>
        <end position="145"/>
    </location>
</feature>
<evidence type="ECO:0000256" key="7">
    <source>
        <dbReference type="ARBA" id="ARBA00022475"/>
    </source>
</evidence>
<keyword evidence="7 19" id="KW-1003">Cell membrane</keyword>
<evidence type="ECO:0000256" key="9">
    <source>
        <dbReference type="ARBA" id="ARBA00022679"/>
    </source>
</evidence>
<comment type="similarity">
    <text evidence="4 19">Belongs to the CobS family.</text>
</comment>
<evidence type="ECO:0000256" key="3">
    <source>
        <dbReference type="ARBA" id="ARBA00004663"/>
    </source>
</evidence>
<evidence type="ECO:0000256" key="18">
    <source>
        <dbReference type="ARBA" id="ARBA00049504"/>
    </source>
</evidence>
<keyword evidence="10 19" id="KW-0812">Transmembrane</keyword>
<gene>
    <name evidence="19 20" type="primary">cobS</name>
    <name evidence="20" type="ORF">GCM10007924_13820</name>
</gene>
<dbReference type="Pfam" id="PF02654">
    <property type="entry name" value="CobS"/>
    <property type="match status" value="1"/>
</dbReference>
<feature type="transmembrane region" description="Helical" evidence="19">
    <location>
        <begin position="38"/>
        <end position="58"/>
    </location>
</feature>
<keyword evidence="13 19" id="KW-0472">Membrane</keyword>
<evidence type="ECO:0000256" key="6">
    <source>
        <dbReference type="ARBA" id="ARBA00015850"/>
    </source>
</evidence>
<comment type="cofactor">
    <cofactor evidence="1 19">
        <name>Mg(2+)</name>
        <dbReference type="ChEBI" id="CHEBI:18420"/>
    </cofactor>
</comment>
<dbReference type="EC" id="2.7.8.26" evidence="5 19"/>
<comment type="catalytic activity">
    <reaction evidence="17 19">
        <text>alpha-ribazole + adenosylcob(III)inamide-GDP = adenosylcob(III)alamin + GMP + H(+)</text>
        <dbReference type="Rhea" id="RHEA:16049"/>
        <dbReference type="ChEBI" id="CHEBI:10329"/>
        <dbReference type="ChEBI" id="CHEBI:15378"/>
        <dbReference type="ChEBI" id="CHEBI:18408"/>
        <dbReference type="ChEBI" id="CHEBI:58115"/>
        <dbReference type="ChEBI" id="CHEBI:60487"/>
        <dbReference type="EC" id="2.7.8.26"/>
    </reaction>
</comment>
<keyword evidence="9 19" id="KW-0808">Transferase</keyword>
<dbReference type="EMBL" id="BSNF01000006">
    <property type="protein sequence ID" value="GLQ06161.1"/>
    <property type="molecule type" value="Genomic_DNA"/>
</dbReference>
<keyword evidence="11 19" id="KW-0460">Magnesium</keyword>
<proteinExistence type="inferred from homology"/>
<comment type="catalytic activity">
    <reaction evidence="18 19">
        <text>alpha-ribazole 5'-phosphate + adenosylcob(III)inamide-GDP = adenosylcob(III)alamin 5'-phosphate + GMP + H(+)</text>
        <dbReference type="Rhea" id="RHEA:23560"/>
        <dbReference type="ChEBI" id="CHEBI:15378"/>
        <dbReference type="ChEBI" id="CHEBI:57918"/>
        <dbReference type="ChEBI" id="CHEBI:58115"/>
        <dbReference type="ChEBI" id="CHEBI:60487"/>
        <dbReference type="ChEBI" id="CHEBI:60493"/>
        <dbReference type="EC" id="2.7.8.26"/>
    </reaction>
</comment>
<evidence type="ECO:0000256" key="10">
    <source>
        <dbReference type="ARBA" id="ARBA00022692"/>
    </source>
</evidence>
<reference evidence="20" key="2">
    <citation type="submission" date="2023-01" db="EMBL/GenBank/DDBJ databases">
        <title>Draft genome sequence of Sneathiella chinensis strain NBRC 103408.</title>
        <authorList>
            <person name="Sun Q."/>
            <person name="Mori K."/>
        </authorList>
    </citation>
    <scope>NUCLEOTIDE SEQUENCE</scope>
    <source>
        <strain evidence="20">NBRC 103408</strain>
    </source>
</reference>
<evidence type="ECO:0000256" key="4">
    <source>
        <dbReference type="ARBA" id="ARBA00010561"/>
    </source>
</evidence>
<accession>A0ABQ5U6P6</accession>
<protein>
    <recommendedName>
        <fullName evidence="6 19">Adenosylcobinamide-GDP ribazoletransferase</fullName>
        <ecNumber evidence="5 19">2.7.8.26</ecNumber>
    </recommendedName>
    <alternativeName>
        <fullName evidence="16 19">Cobalamin synthase</fullName>
    </alternativeName>
    <alternativeName>
        <fullName evidence="15 19">Cobalamin-5'-phosphate synthase</fullName>
    </alternativeName>
</protein>
<dbReference type="Proteomes" id="UP001161409">
    <property type="component" value="Unassembled WGS sequence"/>
</dbReference>
<organism evidence="20 21">
    <name type="scientific">Sneathiella chinensis</name>
    <dbReference type="NCBI Taxonomy" id="349750"/>
    <lineage>
        <taxon>Bacteria</taxon>
        <taxon>Pseudomonadati</taxon>
        <taxon>Pseudomonadota</taxon>
        <taxon>Alphaproteobacteria</taxon>
        <taxon>Sneathiellales</taxon>
        <taxon>Sneathiellaceae</taxon>
        <taxon>Sneathiella</taxon>
    </lineage>
</organism>
<evidence type="ECO:0000256" key="2">
    <source>
        <dbReference type="ARBA" id="ARBA00004651"/>
    </source>
</evidence>
<dbReference type="InterPro" id="IPR003805">
    <property type="entry name" value="CobS"/>
</dbReference>